<protein>
    <submittedName>
        <fullName evidence="1">Uncharacterized protein</fullName>
    </submittedName>
</protein>
<sequence length="57" mass="6196">MASIPNGPDGLVFRVLPHKGSGVKLIFEAEATDEIIIIVHLESDEAKLLARWLNDVG</sequence>
<proteinExistence type="predicted"/>
<name>A0A0F9NBB0_9ZZZZ</name>
<gene>
    <name evidence="1" type="ORF">LCGC14_1357570</name>
</gene>
<dbReference type="EMBL" id="LAZR01008451">
    <property type="protein sequence ID" value="KKM78677.1"/>
    <property type="molecule type" value="Genomic_DNA"/>
</dbReference>
<accession>A0A0F9NBB0</accession>
<evidence type="ECO:0000313" key="1">
    <source>
        <dbReference type="EMBL" id="KKM78677.1"/>
    </source>
</evidence>
<dbReference type="AlphaFoldDB" id="A0A0F9NBB0"/>
<comment type="caution">
    <text evidence="1">The sequence shown here is derived from an EMBL/GenBank/DDBJ whole genome shotgun (WGS) entry which is preliminary data.</text>
</comment>
<organism evidence="1">
    <name type="scientific">marine sediment metagenome</name>
    <dbReference type="NCBI Taxonomy" id="412755"/>
    <lineage>
        <taxon>unclassified sequences</taxon>
        <taxon>metagenomes</taxon>
        <taxon>ecological metagenomes</taxon>
    </lineage>
</organism>
<reference evidence="1" key="1">
    <citation type="journal article" date="2015" name="Nature">
        <title>Complex archaea that bridge the gap between prokaryotes and eukaryotes.</title>
        <authorList>
            <person name="Spang A."/>
            <person name="Saw J.H."/>
            <person name="Jorgensen S.L."/>
            <person name="Zaremba-Niedzwiedzka K."/>
            <person name="Martijn J."/>
            <person name="Lind A.E."/>
            <person name="van Eijk R."/>
            <person name="Schleper C."/>
            <person name="Guy L."/>
            <person name="Ettema T.J."/>
        </authorList>
    </citation>
    <scope>NUCLEOTIDE SEQUENCE</scope>
</reference>